<dbReference type="Proteomes" id="UP000831701">
    <property type="component" value="Chromosome 12"/>
</dbReference>
<protein>
    <submittedName>
        <fullName evidence="1">Uncharacterized protein</fullName>
    </submittedName>
</protein>
<evidence type="ECO:0000313" key="1">
    <source>
        <dbReference type="EMBL" id="KAI3364847.1"/>
    </source>
</evidence>
<comment type="caution">
    <text evidence="1">The sequence shown here is derived from an EMBL/GenBank/DDBJ whole genome shotgun (WGS) entry which is preliminary data.</text>
</comment>
<sequence>MTDWDMLYEVQGEDIRKLSDCITDYVNFYTDNIIPTKTVRCFPNNQPWVTKDIKDVLNRKKAAFRRGNK</sequence>
<evidence type="ECO:0000313" key="2">
    <source>
        <dbReference type="Proteomes" id="UP000831701"/>
    </source>
</evidence>
<name>A0ACB8WAH2_9TELE</name>
<reference evidence="1" key="1">
    <citation type="submission" date="2022-04" db="EMBL/GenBank/DDBJ databases">
        <title>Jade perch genome.</title>
        <authorList>
            <person name="Chao B."/>
        </authorList>
    </citation>
    <scope>NUCLEOTIDE SEQUENCE</scope>
    <source>
        <strain evidence="1">CB-2022</strain>
    </source>
</reference>
<accession>A0ACB8WAH2</accession>
<gene>
    <name evidence="1" type="ORF">L3Q82_001039</name>
</gene>
<dbReference type="EMBL" id="CM041542">
    <property type="protein sequence ID" value="KAI3364847.1"/>
    <property type="molecule type" value="Genomic_DNA"/>
</dbReference>
<organism evidence="1 2">
    <name type="scientific">Scortum barcoo</name>
    <name type="common">barcoo grunter</name>
    <dbReference type="NCBI Taxonomy" id="214431"/>
    <lineage>
        <taxon>Eukaryota</taxon>
        <taxon>Metazoa</taxon>
        <taxon>Chordata</taxon>
        <taxon>Craniata</taxon>
        <taxon>Vertebrata</taxon>
        <taxon>Euteleostomi</taxon>
        <taxon>Actinopterygii</taxon>
        <taxon>Neopterygii</taxon>
        <taxon>Teleostei</taxon>
        <taxon>Neoteleostei</taxon>
        <taxon>Acanthomorphata</taxon>
        <taxon>Eupercaria</taxon>
        <taxon>Centrarchiformes</taxon>
        <taxon>Terapontoidei</taxon>
        <taxon>Terapontidae</taxon>
        <taxon>Scortum</taxon>
    </lineage>
</organism>
<proteinExistence type="predicted"/>
<keyword evidence="2" id="KW-1185">Reference proteome</keyword>